<dbReference type="STRING" id="1280837.A0A316V906"/>
<dbReference type="GO" id="GO:0006281">
    <property type="term" value="P:DNA repair"/>
    <property type="evidence" value="ECO:0007669"/>
    <property type="project" value="InterPro"/>
</dbReference>
<feature type="region of interest" description="Disordered" evidence="15">
    <location>
        <begin position="282"/>
        <end position="337"/>
    </location>
</feature>
<comment type="catalytic activity">
    <reaction evidence="13">
        <text>L-lysyl(79)-[histone H3] + 3 S-adenosyl-L-methionine = N(6),N(6),N(6)-trimethyl-L-lysyl(79)-[histone H3] + 3 S-adenosyl-L-homocysteine + 3 H(+)</text>
        <dbReference type="Rhea" id="RHEA:60328"/>
        <dbReference type="Rhea" id="RHEA-COMP:15549"/>
        <dbReference type="Rhea" id="RHEA-COMP:15552"/>
        <dbReference type="ChEBI" id="CHEBI:15378"/>
        <dbReference type="ChEBI" id="CHEBI:29969"/>
        <dbReference type="ChEBI" id="CHEBI:57856"/>
        <dbReference type="ChEBI" id="CHEBI:59789"/>
        <dbReference type="ChEBI" id="CHEBI:61961"/>
        <dbReference type="EC" id="2.1.1.360"/>
    </reaction>
</comment>
<keyword evidence="11" id="KW-0539">Nucleus</keyword>
<dbReference type="SUPFAM" id="SSF53335">
    <property type="entry name" value="S-adenosyl-L-methionine-dependent methyltransferases"/>
    <property type="match status" value="1"/>
</dbReference>
<dbReference type="OrthoDB" id="443402at2759"/>
<dbReference type="Gene3D" id="3.40.50.150">
    <property type="entry name" value="Vaccinia Virus protein VP39"/>
    <property type="match status" value="1"/>
</dbReference>
<feature type="compositionally biased region" description="Polar residues" evidence="15">
    <location>
        <begin position="45"/>
        <end position="67"/>
    </location>
</feature>
<dbReference type="InParanoid" id="A0A316V906"/>
<accession>A0A316V906</accession>
<feature type="compositionally biased region" description="Polar residues" evidence="15">
    <location>
        <begin position="282"/>
        <end position="309"/>
    </location>
</feature>
<evidence type="ECO:0000256" key="1">
    <source>
        <dbReference type="ARBA" id="ARBA00004123"/>
    </source>
</evidence>
<gene>
    <name evidence="17" type="ORF">FA14DRAFT_161327</name>
</gene>
<reference evidence="17 18" key="1">
    <citation type="journal article" date="2018" name="Mol. Biol. Evol.">
        <title>Broad Genomic Sampling Reveals a Smut Pathogenic Ancestry of the Fungal Clade Ustilaginomycotina.</title>
        <authorList>
            <person name="Kijpornyongpan T."/>
            <person name="Mondo S.J."/>
            <person name="Barry K."/>
            <person name="Sandor L."/>
            <person name="Lee J."/>
            <person name="Lipzen A."/>
            <person name="Pangilinan J."/>
            <person name="LaButti K."/>
            <person name="Hainaut M."/>
            <person name="Henrissat B."/>
            <person name="Grigoriev I.V."/>
            <person name="Spatafora J.W."/>
            <person name="Aime M.C."/>
        </authorList>
    </citation>
    <scope>NUCLEOTIDE SEQUENCE [LARGE SCALE GENOMIC DNA]</scope>
    <source>
        <strain evidence="17 18">MCA 3882</strain>
    </source>
</reference>
<feature type="compositionally biased region" description="Polar residues" evidence="15">
    <location>
        <begin position="1"/>
        <end position="16"/>
    </location>
</feature>
<proteinExistence type="predicted"/>
<dbReference type="InterPro" id="IPR029063">
    <property type="entry name" value="SAM-dependent_MTases_sf"/>
</dbReference>
<dbReference type="EMBL" id="KZ819604">
    <property type="protein sequence ID" value="PWN33518.1"/>
    <property type="molecule type" value="Genomic_DNA"/>
</dbReference>
<dbReference type="GO" id="GO:0000781">
    <property type="term" value="C:chromosome, telomeric region"/>
    <property type="evidence" value="ECO:0007669"/>
    <property type="project" value="GOC"/>
</dbReference>
<feature type="binding site" evidence="14">
    <location>
        <begin position="469"/>
        <end position="478"/>
    </location>
    <ligand>
        <name>S-adenosyl-L-methionine</name>
        <dbReference type="ChEBI" id="CHEBI:59789"/>
    </ligand>
</feature>
<dbReference type="EC" id="2.1.1.360" evidence="2"/>
<evidence type="ECO:0000256" key="13">
    <source>
        <dbReference type="ARBA" id="ARBA00047770"/>
    </source>
</evidence>
<protein>
    <recommendedName>
        <fullName evidence="3">Histone-lysine N-methyltransferase, H3 lysine-79 specific</fullName>
        <ecNumber evidence="2">2.1.1.360</ecNumber>
    </recommendedName>
    <alternativeName>
        <fullName evidence="12">Histone H3-K79 methyltransferase</fullName>
    </alternativeName>
</protein>
<evidence type="ECO:0000256" key="14">
    <source>
        <dbReference type="PIRSR" id="PIRSR017570-1"/>
    </source>
</evidence>
<feature type="binding site" evidence="14">
    <location>
        <position position="495"/>
    </location>
    <ligand>
        <name>S-adenosyl-L-methionine</name>
        <dbReference type="ChEBI" id="CHEBI:59789"/>
    </ligand>
</feature>
<keyword evidence="18" id="KW-1185">Reference proteome</keyword>
<evidence type="ECO:0000256" key="11">
    <source>
        <dbReference type="ARBA" id="ARBA00023242"/>
    </source>
</evidence>
<dbReference type="InterPro" id="IPR030445">
    <property type="entry name" value="H3-K79_meTrfase"/>
</dbReference>
<dbReference type="GO" id="GO:0140956">
    <property type="term" value="F:histone H3K79 trimethyltransferase activity"/>
    <property type="evidence" value="ECO:0007669"/>
    <property type="project" value="UniProtKB-EC"/>
</dbReference>
<evidence type="ECO:0000256" key="15">
    <source>
        <dbReference type="SAM" id="MobiDB-lite"/>
    </source>
</evidence>
<evidence type="ECO:0000256" key="5">
    <source>
        <dbReference type="ARBA" id="ARBA00022679"/>
    </source>
</evidence>
<dbReference type="FunFam" id="3.40.50.150:FF:000033">
    <property type="entry name" value="Histone-lysine N-methyltransferase, H3 lysine-79 specific"/>
    <property type="match status" value="1"/>
</dbReference>
<dbReference type="GO" id="GO:0005634">
    <property type="term" value="C:nucleus"/>
    <property type="evidence" value="ECO:0007669"/>
    <property type="project" value="UniProtKB-SubCell"/>
</dbReference>
<dbReference type="CDD" id="cd02440">
    <property type="entry name" value="AdoMet_MTases"/>
    <property type="match status" value="1"/>
</dbReference>
<feature type="compositionally biased region" description="Low complexity" evidence="15">
    <location>
        <begin position="17"/>
        <end position="29"/>
    </location>
</feature>
<keyword evidence="5" id="KW-0808">Transferase</keyword>
<dbReference type="PROSITE" id="PS51569">
    <property type="entry name" value="DOT1"/>
    <property type="match status" value="1"/>
</dbReference>
<dbReference type="Proteomes" id="UP000245771">
    <property type="component" value="Unassembled WGS sequence"/>
</dbReference>
<dbReference type="PANTHER" id="PTHR21451:SF0">
    <property type="entry name" value="HISTONE-LYSINE N-METHYLTRANSFERASE, H3 LYSINE-79 SPECIFIC"/>
    <property type="match status" value="1"/>
</dbReference>
<sequence>MSGTNVTGNGHATTSANTTNGKPTNGTKPVMRKPLGGITVKTVKRTTTPAVRPGLSNSHSAPSSNRMHNALPEETRRRIEEARLEKERKKRKEEDEIRQKKAFENRAKREHSTPKKKKVKRQVSDDDSDDDLFSGNSTPKNGKSSKRGASADESSCYKRLGRFGVTQHYLVPRGLMDPDSFAGQSSRDDIDAIQSSSLLNGKVFGTFFNGLDPEPRVRLEYPADGCSEEFILLVPKDRDEYDPISDLLRTVRCIVEFYLTPEQQALFGTLDSLETSSAAGNLLSNGQRSQTPREGSVLSPLSTAISSREGTPATLPALGENGLSARPSQSVPLSPARSAMIASATAASTPNATNGADVDPDPILRSFTKARNRRDGPLFLRTIERFNTTLRSLKETGKIRENVEAMSQTGIDEGIWRCIQEQCYARTVAPRVDELSKYEAFSDNVYGELLPRFMSEIAQLTQLGPDSVFVDLGSGVGNLLIQVALQTGSEAFGCEMMSAPSQLASLQVSEAEKRWKMWGLKSGKTEAWQGDFGEDEKVRDVLRKADVVLVNNYAFTAPTNDKLSLQFLDLKDGAHIVSLKPFVPPDFRLTERTLSSPLAILRVAQRLYTSGCVSWADGGGKYYIHTVDRTLIARFLEEHQDMAISKSHARKRQWKAVQEESDEEV</sequence>
<evidence type="ECO:0000256" key="10">
    <source>
        <dbReference type="ARBA" id="ARBA00023163"/>
    </source>
</evidence>
<evidence type="ECO:0000256" key="2">
    <source>
        <dbReference type="ARBA" id="ARBA00012190"/>
    </source>
</evidence>
<keyword evidence="9" id="KW-0805">Transcription regulation</keyword>
<keyword evidence="7" id="KW-0677">Repeat</keyword>
<evidence type="ECO:0000259" key="16">
    <source>
        <dbReference type="PROSITE" id="PS51569"/>
    </source>
</evidence>
<keyword evidence="8" id="KW-0156">Chromatin regulator</keyword>
<dbReference type="GO" id="GO:0032259">
    <property type="term" value="P:methylation"/>
    <property type="evidence" value="ECO:0007669"/>
    <property type="project" value="UniProtKB-KW"/>
</dbReference>
<dbReference type="InterPro" id="IPR021162">
    <property type="entry name" value="Dot1"/>
</dbReference>
<keyword evidence="10" id="KW-0804">Transcription</keyword>
<dbReference type="RefSeq" id="XP_025353820.1">
    <property type="nucleotide sequence ID" value="XM_025499064.1"/>
</dbReference>
<organism evidence="17 18">
    <name type="scientific">Meira miltonrushii</name>
    <dbReference type="NCBI Taxonomy" id="1280837"/>
    <lineage>
        <taxon>Eukaryota</taxon>
        <taxon>Fungi</taxon>
        <taxon>Dikarya</taxon>
        <taxon>Basidiomycota</taxon>
        <taxon>Ustilaginomycotina</taxon>
        <taxon>Exobasidiomycetes</taxon>
        <taxon>Exobasidiales</taxon>
        <taxon>Brachybasidiaceae</taxon>
        <taxon>Meira</taxon>
    </lineage>
</organism>
<feature type="region of interest" description="Disordered" evidence="15">
    <location>
        <begin position="1"/>
        <end position="151"/>
    </location>
</feature>
<evidence type="ECO:0000256" key="7">
    <source>
        <dbReference type="ARBA" id="ARBA00022737"/>
    </source>
</evidence>
<dbReference type="GO" id="GO:0000786">
    <property type="term" value="C:nucleosome"/>
    <property type="evidence" value="ECO:0007669"/>
    <property type="project" value="InterPro"/>
</dbReference>
<evidence type="ECO:0000256" key="6">
    <source>
        <dbReference type="ARBA" id="ARBA00022691"/>
    </source>
</evidence>
<evidence type="ECO:0000256" key="3">
    <source>
        <dbReference type="ARBA" id="ARBA00020987"/>
    </source>
</evidence>
<dbReference type="PANTHER" id="PTHR21451">
    <property type="entry name" value="HISTONE H3 METHYLTRANSFERASE"/>
    <property type="match status" value="1"/>
</dbReference>
<dbReference type="GeneID" id="37020845"/>
<evidence type="ECO:0000256" key="8">
    <source>
        <dbReference type="ARBA" id="ARBA00022853"/>
    </source>
</evidence>
<dbReference type="PIRSF" id="PIRSF017570">
    <property type="entry name" value="Histone_H3-K79_MeTrfase"/>
    <property type="match status" value="1"/>
</dbReference>
<keyword evidence="6 14" id="KW-0949">S-adenosyl-L-methionine</keyword>
<evidence type="ECO:0000313" key="17">
    <source>
        <dbReference type="EMBL" id="PWN33518.1"/>
    </source>
</evidence>
<feature type="compositionally biased region" description="Basic and acidic residues" evidence="15">
    <location>
        <begin position="71"/>
        <end position="113"/>
    </location>
</feature>
<dbReference type="GO" id="GO:0031509">
    <property type="term" value="P:subtelomeric heterochromatin formation"/>
    <property type="evidence" value="ECO:0007669"/>
    <property type="project" value="InterPro"/>
</dbReference>
<comment type="subcellular location">
    <subcellularLocation>
        <location evidence="1">Nucleus</location>
    </subcellularLocation>
</comment>
<evidence type="ECO:0000256" key="12">
    <source>
        <dbReference type="ARBA" id="ARBA00029821"/>
    </source>
</evidence>
<feature type="binding site" evidence="14">
    <location>
        <begin position="531"/>
        <end position="532"/>
    </location>
    <ligand>
        <name>S-adenosyl-L-methionine</name>
        <dbReference type="ChEBI" id="CHEBI:59789"/>
    </ligand>
</feature>
<evidence type="ECO:0000256" key="9">
    <source>
        <dbReference type="ARBA" id="ARBA00023015"/>
    </source>
</evidence>
<dbReference type="GO" id="GO:0000077">
    <property type="term" value="P:DNA damage checkpoint signaling"/>
    <property type="evidence" value="ECO:0007669"/>
    <property type="project" value="InterPro"/>
</dbReference>
<feature type="binding site" evidence="14">
    <location>
        <begin position="446"/>
        <end position="449"/>
    </location>
    <ligand>
        <name>S-adenosyl-L-methionine</name>
        <dbReference type="ChEBI" id="CHEBI:59789"/>
    </ligand>
</feature>
<dbReference type="InterPro" id="IPR025789">
    <property type="entry name" value="DOT1_dom"/>
</dbReference>
<dbReference type="AlphaFoldDB" id="A0A316V906"/>
<evidence type="ECO:0000256" key="4">
    <source>
        <dbReference type="ARBA" id="ARBA00022603"/>
    </source>
</evidence>
<feature type="domain" description="DOT1" evidence="16">
    <location>
        <begin position="311"/>
        <end position="640"/>
    </location>
</feature>
<dbReference type="GO" id="GO:0042393">
    <property type="term" value="F:histone binding"/>
    <property type="evidence" value="ECO:0007669"/>
    <property type="project" value="InterPro"/>
</dbReference>
<keyword evidence="4" id="KW-0489">Methyltransferase</keyword>
<name>A0A316V906_9BASI</name>
<dbReference type="Pfam" id="PF08123">
    <property type="entry name" value="DOT1"/>
    <property type="match status" value="1"/>
</dbReference>
<evidence type="ECO:0000313" key="18">
    <source>
        <dbReference type="Proteomes" id="UP000245771"/>
    </source>
</evidence>